<protein>
    <submittedName>
        <fullName evidence="2">Uncharacterized protein</fullName>
    </submittedName>
</protein>
<evidence type="ECO:0000313" key="2">
    <source>
        <dbReference type="WBParaSite" id="PSAMB.scaffold534size47819.g6683.t1"/>
    </source>
</evidence>
<dbReference type="Proteomes" id="UP000887566">
    <property type="component" value="Unplaced"/>
</dbReference>
<keyword evidence="1" id="KW-1185">Reference proteome</keyword>
<accession>A0A914WV18</accession>
<dbReference type="WBParaSite" id="PSAMB.scaffold534size47819.g6683.t1">
    <property type="protein sequence ID" value="PSAMB.scaffold534size47819.g6683.t1"/>
    <property type="gene ID" value="PSAMB.scaffold534size47819.g6683"/>
</dbReference>
<dbReference type="AlphaFoldDB" id="A0A914WV18"/>
<organism evidence="1 2">
    <name type="scientific">Plectus sambesii</name>
    <dbReference type="NCBI Taxonomy" id="2011161"/>
    <lineage>
        <taxon>Eukaryota</taxon>
        <taxon>Metazoa</taxon>
        <taxon>Ecdysozoa</taxon>
        <taxon>Nematoda</taxon>
        <taxon>Chromadorea</taxon>
        <taxon>Plectida</taxon>
        <taxon>Plectina</taxon>
        <taxon>Plectoidea</taxon>
        <taxon>Plectidae</taxon>
        <taxon>Plectus</taxon>
    </lineage>
</organism>
<reference evidence="2" key="1">
    <citation type="submission" date="2022-11" db="UniProtKB">
        <authorList>
            <consortium name="WormBaseParasite"/>
        </authorList>
    </citation>
    <scope>IDENTIFICATION</scope>
</reference>
<name>A0A914WV18_9BILA</name>
<proteinExistence type="predicted"/>
<sequence length="135" mass="14980">MRRVRTAKLQRGRELKGAPIRPAHHRVRLVSAVARLARIAAFISRTTRHFFVRAPNNNACRIVPCTPPARISSQLERDEGVIWAPSHMESTALDDHRDGEAMNRISEYARVASTDYSLSANLDHATLIIACGGGK</sequence>
<evidence type="ECO:0000313" key="1">
    <source>
        <dbReference type="Proteomes" id="UP000887566"/>
    </source>
</evidence>